<dbReference type="GO" id="GO:0032259">
    <property type="term" value="P:methylation"/>
    <property type="evidence" value="ECO:0007669"/>
    <property type="project" value="UniProtKB-KW"/>
</dbReference>
<dbReference type="InterPro" id="IPR017985">
    <property type="entry name" value="MeTrfase_CN4_CS"/>
</dbReference>
<evidence type="ECO:0000256" key="4">
    <source>
        <dbReference type="ARBA" id="ARBA00022679"/>
    </source>
</evidence>
<sequence>MKARPSAKQAAKIVAARMKNRSINSVARSIAEAGIAKFHFDRYMPSAYFQSIIGKAKQSGRDVKTYELRTITHGWHKPALAPHADLVVTSPPYENARTYGIRSEFVLATGQEWAMQHACMIRCYLTSGIKTIAYVVSGVTRNYEYSLAPERLAVACQDLQMCVRRPLVYKRFGIPGSGGPDYFRADHESIIVVTARGKMQWSDVTACGLPPKFPVGGNPSSRKRNGSRVSGRAFKQPAKTNPGSIIDCGAVGGGHLGHPLAHRNEAPYPVALPDRFIRSFCPPNGTVFDPFSGSGTTLHAAMLAGRNGVGFDARQEQTIVALHRLIDVANEVVQDNQVVLINADGIIVSIDKEHGVSTIIGGPIPEIPK</sequence>
<dbReference type="Gene3D" id="3.40.50.150">
    <property type="entry name" value="Vaccinia Virus protein VP39"/>
    <property type="match status" value="1"/>
</dbReference>
<evidence type="ECO:0000256" key="6">
    <source>
        <dbReference type="ARBA" id="ARBA00022747"/>
    </source>
</evidence>
<evidence type="ECO:0000256" key="3">
    <source>
        <dbReference type="ARBA" id="ARBA00022603"/>
    </source>
</evidence>
<keyword evidence="3 11" id="KW-0489">Methyltransferase</keyword>
<dbReference type="InterPro" id="IPR002941">
    <property type="entry name" value="DNA_methylase_N4/N6"/>
</dbReference>
<evidence type="ECO:0000313" key="11">
    <source>
        <dbReference type="EMBL" id="CAB4138311.1"/>
    </source>
</evidence>
<feature type="region of interest" description="Disordered" evidence="9">
    <location>
        <begin position="215"/>
        <end position="241"/>
    </location>
</feature>
<protein>
    <recommendedName>
        <fullName evidence="2">site-specific DNA-methyltransferase (cytosine-N(4)-specific)</fullName>
        <ecNumber evidence="2">2.1.1.113</ecNumber>
    </recommendedName>
</protein>
<evidence type="ECO:0000256" key="8">
    <source>
        <dbReference type="ARBA" id="ARBA00049120"/>
    </source>
</evidence>
<evidence type="ECO:0000256" key="7">
    <source>
        <dbReference type="ARBA" id="ARBA00023125"/>
    </source>
</evidence>
<dbReference type="InterPro" id="IPR001091">
    <property type="entry name" value="RM_Methyltransferase"/>
</dbReference>
<reference evidence="11" key="1">
    <citation type="submission" date="2020-04" db="EMBL/GenBank/DDBJ databases">
        <authorList>
            <person name="Chiriac C."/>
            <person name="Salcher M."/>
            <person name="Ghai R."/>
            <person name="Kavagutti S V."/>
        </authorList>
    </citation>
    <scope>NUCLEOTIDE SEQUENCE</scope>
</reference>
<dbReference type="InterPro" id="IPR029063">
    <property type="entry name" value="SAM-dependent_MTases_sf"/>
</dbReference>
<keyword evidence="7" id="KW-0238">DNA-binding</keyword>
<gene>
    <name evidence="11" type="ORF">UFOVP329_73</name>
</gene>
<dbReference type="SUPFAM" id="SSF53335">
    <property type="entry name" value="S-adenosyl-L-methionine-dependent methyltransferases"/>
    <property type="match status" value="1"/>
</dbReference>
<dbReference type="GO" id="GO:0009307">
    <property type="term" value="P:DNA restriction-modification system"/>
    <property type="evidence" value="ECO:0007669"/>
    <property type="project" value="UniProtKB-KW"/>
</dbReference>
<keyword evidence="4" id="KW-0808">Transferase</keyword>
<dbReference type="GO" id="GO:0015667">
    <property type="term" value="F:site-specific DNA-methyltransferase (cytosine-N4-specific) activity"/>
    <property type="evidence" value="ECO:0007669"/>
    <property type="project" value="UniProtKB-EC"/>
</dbReference>
<evidence type="ECO:0000259" key="10">
    <source>
        <dbReference type="Pfam" id="PF01555"/>
    </source>
</evidence>
<dbReference type="Pfam" id="PF01555">
    <property type="entry name" value="N6_N4_Mtase"/>
    <property type="match status" value="1"/>
</dbReference>
<comment type="similarity">
    <text evidence="1">Belongs to the N(4)/N(6)-methyltransferase family. N(4) subfamily.</text>
</comment>
<dbReference type="EC" id="2.1.1.113" evidence="2"/>
<dbReference type="PROSITE" id="PS00093">
    <property type="entry name" value="N4_MTASE"/>
    <property type="match status" value="1"/>
</dbReference>
<evidence type="ECO:0000256" key="1">
    <source>
        <dbReference type="ARBA" id="ARBA00010203"/>
    </source>
</evidence>
<keyword evidence="5" id="KW-0949">S-adenosyl-L-methionine</keyword>
<dbReference type="PRINTS" id="PR00508">
    <property type="entry name" value="S21N4MTFRASE"/>
</dbReference>
<dbReference type="GO" id="GO:0008170">
    <property type="term" value="F:N-methyltransferase activity"/>
    <property type="evidence" value="ECO:0007669"/>
    <property type="project" value="InterPro"/>
</dbReference>
<keyword evidence="6" id="KW-0680">Restriction system</keyword>
<feature type="domain" description="DNA methylase N-4/N-6" evidence="10">
    <location>
        <begin position="85"/>
        <end position="317"/>
    </location>
</feature>
<evidence type="ECO:0000256" key="5">
    <source>
        <dbReference type="ARBA" id="ARBA00022691"/>
    </source>
</evidence>
<accession>A0A6J5LW62</accession>
<proteinExistence type="inferred from homology"/>
<dbReference type="EMBL" id="LR796342">
    <property type="protein sequence ID" value="CAB4138311.1"/>
    <property type="molecule type" value="Genomic_DNA"/>
</dbReference>
<organism evidence="11">
    <name type="scientific">uncultured Caudovirales phage</name>
    <dbReference type="NCBI Taxonomy" id="2100421"/>
    <lineage>
        <taxon>Viruses</taxon>
        <taxon>Duplodnaviria</taxon>
        <taxon>Heunggongvirae</taxon>
        <taxon>Uroviricota</taxon>
        <taxon>Caudoviricetes</taxon>
        <taxon>Peduoviridae</taxon>
        <taxon>Maltschvirus</taxon>
        <taxon>Maltschvirus maltsch</taxon>
    </lineage>
</organism>
<name>A0A6J5LW62_9CAUD</name>
<dbReference type="GO" id="GO:0003677">
    <property type="term" value="F:DNA binding"/>
    <property type="evidence" value="ECO:0007669"/>
    <property type="project" value="UniProtKB-KW"/>
</dbReference>
<comment type="catalytic activity">
    <reaction evidence="8">
        <text>a 2'-deoxycytidine in DNA + S-adenosyl-L-methionine = an N(4)-methyl-2'-deoxycytidine in DNA + S-adenosyl-L-homocysteine + H(+)</text>
        <dbReference type="Rhea" id="RHEA:16857"/>
        <dbReference type="Rhea" id="RHEA-COMP:11369"/>
        <dbReference type="Rhea" id="RHEA-COMP:13674"/>
        <dbReference type="ChEBI" id="CHEBI:15378"/>
        <dbReference type="ChEBI" id="CHEBI:57856"/>
        <dbReference type="ChEBI" id="CHEBI:59789"/>
        <dbReference type="ChEBI" id="CHEBI:85452"/>
        <dbReference type="ChEBI" id="CHEBI:137933"/>
        <dbReference type="EC" id="2.1.1.113"/>
    </reaction>
</comment>
<evidence type="ECO:0000256" key="2">
    <source>
        <dbReference type="ARBA" id="ARBA00012185"/>
    </source>
</evidence>
<evidence type="ECO:0000256" key="9">
    <source>
        <dbReference type="SAM" id="MobiDB-lite"/>
    </source>
</evidence>